<evidence type="ECO:0000256" key="3">
    <source>
        <dbReference type="ARBA" id="ARBA00022603"/>
    </source>
</evidence>
<keyword evidence="3 6" id="KW-0489">Methyltransferase</keyword>
<feature type="binding site" evidence="6">
    <location>
        <position position="142"/>
    </location>
    <ligand>
        <name>S-adenosyl-L-methionine</name>
        <dbReference type="ChEBI" id="CHEBI:59789"/>
    </ligand>
</feature>
<dbReference type="RefSeq" id="WP_173763510.1">
    <property type="nucleotide sequence ID" value="NZ_CP048836.1"/>
</dbReference>
<evidence type="ECO:0000256" key="6">
    <source>
        <dbReference type="HAMAP-Rule" id="MF_00074"/>
    </source>
</evidence>
<evidence type="ECO:0000256" key="4">
    <source>
        <dbReference type="ARBA" id="ARBA00022679"/>
    </source>
</evidence>
<evidence type="ECO:0000313" key="8">
    <source>
        <dbReference type="Proteomes" id="UP000501991"/>
    </source>
</evidence>
<dbReference type="CDD" id="cd02440">
    <property type="entry name" value="AdoMet_MTases"/>
    <property type="match status" value="1"/>
</dbReference>
<dbReference type="GO" id="GO:0070043">
    <property type="term" value="F:rRNA (guanine-N7-)-methyltransferase activity"/>
    <property type="evidence" value="ECO:0007669"/>
    <property type="project" value="UniProtKB-UniRule"/>
</dbReference>
<evidence type="ECO:0000256" key="5">
    <source>
        <dbReference type="ARBA" id="ARBA00022691"/>
    </source>
</evidence>
<dbReference type="PIRSF" id="PIRSF003078">
    <property type="entry name" value="GidB"/>
    <property type="match status" value="1"/>
</dbReference>
<dbReference type="Proteomes" id="UP000501991">
    <property type="component" value="Chromosome"/>
</dbReference>
<dbReference type="PANTHER" id="PTHR31760">
    <property type="entry name" value="S-ADENOSYL-L-METHIONINE-DEPENDENT METHYLTRANSFERASES SUPERFAMILY PROTEIN"/>
    <property type="match status" value="1"/>
</dbReference>
<gene>
    <name evidence="6 7" type="primary">rsmG</name>
    <name evidence="7" type="ORF">G3580_01080</name>
</gene>
<dbReference type="GO" id="GO:0005829">
    <property type="term" value="C:cytosol"/>
    <property type="evidence" value="ECO:0007669"/>
    <property type="project" value="TreeGrafter"/>
</dbReference>
<dbReference type="InterPro" id="IPR029063">
    <property type="entry name" value="SAM-dependent_MTases_sf"/>
</dbReference>
<dbReference type="NCBIfam" id="TIGR00138">
    <property type="entry name" value="rsmG_gidB"/>
    <property type="match status" value="1"/>
</dbReference>
<comment type="function">
    <text evidence="6">Specifically methylates the N7 position of guanine in position 527 of 16S rRNA.</text>
</comment>
<dbReference type="KEGG" id="azq:G3580_01080"/>
<dbReference type="Gene3D" id="3.40.50.150">
    <property type="entry name" value="Vaccinia Virus protein VP39"/>
    <property type="match status" value="1"/>
</dbReference>
<proteinExistence type="inferred from homology"/>
<keyword evidence="5 6" id="KW-0949">S-adenosyl-L-methionine</keyword>
<dbReference type="InterPro" id="IPR003682">
    <property type="entry name" value="rRNA_ssu_MeTfrase_G"/>
</dbReference>
<dbReference type="PANTHER" id="PTHR31760:SF0">
    <property type="entry name" value="S-ADENOSYL-L-METHIONINE-DEPENDENT METHYLTRANSFERASES SUPERFAMILY PROTEIN"/>
    <property type="match status" value="1"/>
</dbReference>
<evidence type="ECO:0000256" key="1">
    <source>
        <dbReference type="ARBA" id="ARBA00022490"/>
    </source>
</evidence>
<dbReference type="AlphaFoldDB" id="A0A6C1AYA2"/>
<dbReference type="Pfam" id="PF02527">
    <property type="entry name" value="GidB"/>
    <property type="match status" value="1"/>
</dbReference>
<comment type="similarity">
    <text evidence="6">Belongs to the methyltransferase superfamily. RNA methyltransferase RsmG family.</text>
</comment>
<dbReference type="EC" id="2.1.1.170" evidence="6"/>
<keyword evidence="1 6" id="KW-0963">Cytoplasm</keyword>
<name>A0A6C1AYA2_9RHOO</name>
<dbReference type="HAMAP" id="MF_00074">
    <property type="entry name" value="16SrRNA_methyltr_G"/>
    <property type="match status" value="1"/>
</dbReference>
<keyword evidence="8" id="KW-1185">Reference proteome</keyword>
<accession>A0A6C1AYA2</accession>
<sequence length="211" mass="23103">MSEAARLERGLTAMGIDLPEAAHEKLVAFAALLAKWNRVYNLTAIRDADQILTHHLLDSLVVLPFLSEVNTLADIGSGGGLPGIPLAIARPDLQVTSIETVNKKASFQQQARIELKLENFHALCARVEDVQPAQRFDGIISRAFAELADFVRLSAHLLRPGGRLYAMKGVYPHEEIARLPDGFVLAEAHTLAVPDLDAHRHLIIIERNGTA</sequence>
<comment type="subcellular location">
    <subcellularLocation>
        <location evidence="6">Cytoplasm</location>
    </subcellularLocation>
</comment>
<evidence type="ECO:0000256" key="2">
    <source>
        <dbReference type="ARBA" id="ARBA00022552"/>
    </source>
</evidence>
<dbReference type="EMBL" id="CP048836">
    <property type="protein sequence ID" value="QID16341.1"/>
    <property type="molecule type" value="Genomic_DNA"/>
</dbReference>
<evidence type="ECO:0000313" key="7">
    <source>
        <dbReference type="EMBL" id="QID16341.1"/>
    </source>
</evidence>
<protein>
    <recommendedName>
        <fullName evidence="6">Ribosomal RNA small subunit methyltransferase G</fullName>
        <ecNumber evidence="6">2.1.1.170</ecNumber>
    </recommendedName>
    <alternativeName>
        <fullName evidence="6">16S rRNA 7-methylguanosine methyltransferase</fullName>
        <shortName evidence="6">16S rRNA m7G methyltransferase</shortName>
    </alternativeName>
</protein>
<reference evidence="7 8" key="1">
    <citation type="submission" date="2020-02" db="EMBL/GenBank/DDBJ databases">
        <title>Nitrogenibacter mangrovi gen. nov., sp. nov. isolated from mangrove sediment, a denitrifying betaproteobacterium.</title>
        <authorList>
            <person name="Liao H."/>
            <person name="Tian Y."/>
        </authorList>
    </citation>
    <scope>NUCLEOTIDE SEQUENCE [LARGE SCALE GENOMIC DNA]</scope>
    <source>
        <strain evidence="7 8">M9-3-2</strain>
    </source>
</reference>
<keyword evidence="2 6" id="KW-0698">rRNA processing</keyword>
<feature type="binding site" evidence="6">
    <location>
        <position position="76"/>
    </location>
    <ligand>
        <name>S-adenosyl-L-methionine</name>
        <dbReference type="ChEBI" id="CHEBI:59789"/>
    </ligand>
</feature>
<feature type="binding site" evidence="6">
    <location>
        <begin position="127"/>
        <end position="128"/>
    </location>
    <ligand>
        <name>S-adenosyl-L-methionine</name>
        <dbReference type="ChEBI" id="CHEBI:59789"/>
    </ligand>
</feature>
<organism evidence="7 8">
    <name type="scientific">Nitrogeniibacter mangrovi</name>
    <dbReference type="NCBI Taxonomy" id="2016596"/>
    <lineage>
        <taxon>Bacteria</taxon>
        <taxon>Pseudomonadati</taxon>
        <taxon>Pseudomonadota</taxon>
        <taxon>Betaproteobacteria</taxon>
        <taxon>Rhodocyclales</taxon>
        <taxon>Zoogloeaceae</taxon>
        <taxon>Nitrogeniibacter</taxon>
    </lineage>
</organism>
<comment type="caution">
    <text evidence="6">Lacks conserved residue(s) required for the propagation of feature annotation.</text>
</comment>
<keyword evidence="4 6" id="KW-0808">Transferase</keyword>
<comment type="catalytic activity">
    <reaction evidence="6">
        <text>guanosine(527) in 16S rRNA + S-adenosyl-L-methionine = N(7)-methylguanosine(527) in 16S rRNA + S-adenosyl-L-homocysteine</text>
        <dbReference type="Rhea" id="RHEA:42732"/>
        <dbReference type="Rhea" id="RHEA-COMP:10209"/>
        <dbReference type="Rhea" id="RHEA-COMP:10210"/>
        <dbReference type="ChEBI" id="CHEBI:57856"/>
        <dbReference type="ChEBI" id="CHEBI:59789"/>
        <dbReference type="ChEBI" id="CHEBI:74269"/>
        <dbReference type="ChEBI" id="CHEBI:74480"/>
        <dbReference type="EC" id="2.1.1.170"/>
    </reaction>
</comment>
<dbReference type="SUPFAM" id="SSF53335">
    <property type="entry name" value="S-adenosyl-L-methionine-dependent methyltransferases"/>
    <property type="match status" value="1"/>
</dbReference>
<feature type="binding site" evidence="6">
    <location>
        <position position="81"/>
    </location>
    <ligand>
        <name>S-adenosyl-L-methionine</name>
        <dbReference type="ChEBI" id="CHEBI:59789"/>
    </ligand>
</feature>